<evidence type="ECO:0000256" key="15">
    <source>
        <dbReference type="ARBA" id="ARBA00044969"/>
    </source>
</evidence>
<comment type="caution">
    <text evidence="20">The sequence shown here is derived from an EMBL/GenBank/DDBJ whole genome shotgun (WGS) entry which is preliminary data.</text>
</comment>
<dbReference type="GO" id="GO:0003677">
    <property type="term" value="F:DNA binding"/>
    <property type="evidence" value="ECO:0007669"/>
    <property type="project" value="UniProtKB-KW"/>
</dbReference>
<dbReference type="GO" id="GO:0006289">
    <property type="term" value="P:nucleotide-excision repair"/>
    <property type="evidence" value="ECO:0007669"/>
    <property type="project" value="TreeGrafter"/>
</dbReference>
<dbReference type="GO" id="GO:0005524">
    <property type="term" value="F:ATP binding"/>
    <property type="evidence" value="ECO:0007669"/>
    <property type="project" value="UniProtKB-KW"/>
</dbReference>
<evidence type="ECO:0000256" key="16">
    <source>
        <dbReference type="ARBA" id="ARBA00048954"/>
    </source>
</evidence>
<proteinExistence type="predicted"/>
<protein>
    <recommendedName>
        <fullName evidence="17">Regulator of telomere elongation helicase 1 homolog</fullName>
        <ecNumber evidence="15">5.6.2.3</ecNumber>
    </recommendedName>
</protein>
<dbReference type="Pfam" id="PF06733">
    <property type="entry name" value="DEAD_2"/>
    <property type="match status" value="1"/>
</dbReference>
<keyword evidence="5" id="KW-0227">DNA damage</keyword>
<evidence type="ECO:0000256" key="12">
    <source>
        <dbReference type="ARBA" id="ARBA00023204"/>
    </source>
</evidence>
<dbReference type="GO" id="GO:0016818">
    <property type="term" value="F:hydrolase activity, acting on acid anhydrides, in phosphorus-containing anhydrides"/>
    <property type="evidence" value="ECO:0007669"/>
    <property type="project" value="InterPro"/>
</dbReference>
<keyword evidence="6" id="KW-0378">Hydrolase</keyword>
<dbReference type="InterPro" id="IPR014013">
    <property type="entry name" value="Helic_SF1/SF2_ATP-bd_DinG/Rad3"/>
</dbReference>
<reference evidence="20" key="1">
    <citation type="submission" date="2022-07" db="EMBL/GenBank/DDBJ databases">
        <title>Phylogenomic reconstructions and comparative analyses of Kickxellomycotina fungi.</title>
        <authorList>
            <person name="Reynolds N.K."/>
            <person name="Stajich J.E."/>
            <person name="Barry K."/>
            <person name="Grigoriev I.V."/>
            <person name="Crous P."/>
            <person name="Smith M.E."/>
        </authorList>
    </citation>
    <scope>NUCLEOTIDE SEQUENCE</scope>
    <source>
        <strain evidence="20">BCRC 34489</strain>
    </source>
</reference>
<dbReference type="OrthoDB" id="272481at2759"/>
<dbReference type="PANTHER" id="PTHR11472">
    <property type="entry name" value="DNA REPAIR DEAD HELICASE RAD3/XP-D SUBFAMILY MEMBER"/>
    <property type="match status" value="1"/>
</dbReference>
<organism evidence="20 21">
    <name type="scientific">Coemansia interrupta</name>
    <dbReference type="NCBI Taxonomy" id="1126814"/>
    <lineage>
        <taxon>Eukaryota</taxon>
        <taxon>Fungi</taxon>
        <taxon>Fungi incertae sedis</taxon>
        <taxon>Zoopagomycota</taxon>
        <taxon>Kickxellomycotina</taxon>
        <taxon>Kickxellomycetes</taxon>
        <taxon>Kickxellales</taxon>
        <taxon>Kickxellaceae</taxon>
        <taxon>Coemansia</taxon>
    </lineage>
</organism>
<comment type="subcellular location">
    <subcellularLocation>
        <location evidence="1">Nucleus</location>
    </subcellularLocation>
</comment>
<sequence length="967" mass="107554">MPPSSTKGNTKSTPGGLGDKYPGQGSVAPNPQETIRIAPHLNHQTYFIGGVKVHFPFKPYPSQLGMMNHMIRALNTSKNTMIESPTGSGKSLALLCAALAWRRNYATKNKQRLSNVRQAIRKYIKGGSLLPEASKKSQDKDAQAQVISSEDAKPDVKMEIDDRAPQNGMNPGPIPEVPKSDPVANDDSKHRKIHIDNTEILLIHALHDLDGTAEFIIQAAKIRMPPGMDQQDIDTLIDFKENGSTESTPRIYFGSRTHRQVSQLVDELRLKSAYRLQTAVLGSRTQMCIHGDAISTGSIDDACRKLIETDNCGPYKSYRKVSGHSKIRSGGELEIWDIEDIVNLGKKQFACPYFAARELADNADLVFCPYNYILDPGVREAAGISLDGSIVILDEAHNVENAAREAGSVEITDNQLKILINECQAMSKAGHIPETHEFVGLFAESLVAWLQDDFDDYEHNDYETYTAVWPRKGASIDDLLNQLAMTPAFTKRLQQAYSKIEDFIKEQRSIHAESQRMTSGGAPGKQGRGGRLPDDKDINSDSNHLSNISMRVISSLLRVLKHLSSGSRYSRDYRVARIRRTVMTTEPIVTGRKRKKSMNPAASTQEQVNTLAFWALNPGVVFSEIASQTRSIVLTSGTLSPLGSYASELQVDFATTLEANHVIDPSRFKAMSIMCGPAGTMLEAKYKTVDTVVFQDDVGAALCSIAASCPDGMLVFASSYSLLNKLFMRWRTTKLMDKLEEYKRVFVEPQGGSKEVFEKLLSEYRKSLMEHRVQGHPLARGAVMFAVYRGKVSEGIDFSDFFCRTVVNIGIPYPAFKDVKVTLKREYNDTMAKQQPRQQQQHSSTPGHQSSAALLNGSAWYEIQAFRATNQALGRCLRHKNDWGAIIMLESRFANEWNVNKLSKWIRNHMRVYSNFGRALADLDDFYRIRAAEDMAAHSPGDDNRLAADIGHSTLAVSAKLESLDTE</sequence>
<evidence type="ECO:0000256" key="17">
    <source>
        <dbReference type="ARBA" id="ARBA00073810"/>
    </source>
</evidence>
<feature type="region of interest" description="Disordered" evidence="18">
    <location>
        <begin position="1"/>
        <end position="31"/>
    </location>
</feature>
<evidence type="ECO:0000256" key="1">
    <source>
        <dbReference type="ARBA" id="ARBA00004123"/>
    </source>
</evidence>
<feature type="compositionally biased region" description="Polar residues" evidence="18">
    <location>
        <begin position="1"/>
        <end position="13"/>
    </location>
</feature>
<evidence type="ECO:0000256" key="14">
    <source>
        <dbReference type="ARBA" id="ARBA00023242"/>
    </source>
</evidence>
<dbReference type="GO" id="GO:1990918">
    <property type="term" value="P:double-strand break repair involved in meiotic recombination"/>
    <property type="evidence" value="ECO:0007669"/>
    <property type="project" value="TreeGrafter"/>
</dbReference>
<evidence type="ECO:0000256" key="7">
    <source>
        <dbReference type="ARBA" id="ARBA00022806"/>
    </source>
</evidence>
<feature type="region of interest" description="Disordered" evidence="18">
    <location>
        <begin position="131"/>
        <end position="188"/>
    </location>
</feature>
<dbReference type="GO" id="GO:0046872">
    <property type="term" value="F:metal ion binding"/>
    <property type="evidence" value="ECO:0007669"/>
    <property type="project" value="UniProtKB-KW"/>
</dbReference>
<dbReference type="GO" id="GO:0005634">
    <property type="term" value="C:nucleus"/>
    <property type="evidence" value="ECO:0007669"/>
    <property type="project" value="UniProtKB-SubCell"/>
</dbReference>
<dbReference type="Pfam" id="PF13307">
    <property type="entry name" value="Helicase_C_2"/>
    <property type="match status" value="1"/>
</dbReference>
<evidence type="ECO:0000256" key="13">
    <source>
        <dbReference type="ARBA" id="ARBA00023235"/>
    </source>
</evidence>
<dbReference type="InterPro" id="IPR027417">
    <property type="entry name" value="P-loop_NTPase"/>
</dbReference>
<dbReference type="InterPro" id="IPR006555">
    <property type="entry name" value="ATP-dep_Helicase_C"/>
</dbReference>
<keyword evidence="2" id="KW-0004">4Fe-4S</keyword>
<evidence type="ECO:0000259" key="19">
    <source>
        <dbReference type="PROSITE" id="PS51193"/>
    </source>
</evidence>
<dbReference type="InterPro" id="IPR045028">
    <property type="entry name" value="DinG/Rad3-like"/>
</dbReference>
<evidence type="ECO:0000256" key="10">
    <source>
        <dbReference type="ARBA" id="ARBA00023014"/>
    </source>
</evidence>
<dbReference type="SUPFAM" id="SSF52540">
    <property type="entry name" value="P-loop containing nucleoside triphosphate hydrolases"/>
    <property type="match status" value="2"/>
</dbReference>
<evidence type="ECO:0000256" key="5">
    <source>
        <dbReference type="ARBA" id="ARBA00022763"/>
    </source>
</evidence>
<dbReference type="Gene3D" id="3.40.50.300">
    <property type="entry name" value="P-loop containing nucleotide triphosphate hydrolases"/>
    <property type="match status" value="3"/>
</dbReference>
<gene>
    <name evidence="20" type="ORF">GGI15_001492</name>
</gene>
<evidence type="ECO:0000256" key="11">
    <source>
        <dbReference type="ARBA" id="ARBA00023125"/>
    </source>
</evidence>
<dbReference type="PANTHER" id="PTHR11472:SF47">
    <property type="entry name" value="FANCONI ANEMIA GROUP J PROTEIN"/>
    <property type="match status" value="1"/>
</dbReference>
<feature type="region of interest" description="Disordered" evidence="18">
    <location>
        <begin position="510"/>
        <end position="543"/>
    </location>
</feature>
<evidence type="ECO:0000256" key="9">
    <source>
        <dbReference type="ARBA" id="ARBA00023004"/>
    </source>
</evidence>
<dbReference type="GO" id="GO:0043139">
    <property type="term" value="F:5'-3' DNA helicase activity"/>
    <property type="evidence" value="ECO:0007669"/>
    <property type="project" value="UniProtKB-EC"/>
</dbReference>
<keyword evidence="8" id="KW-0067">ATP-binding</keyword>
<keyword evidence="7" id="KW-0347">Helicase</keyword>
<dbReference type="CDD" id="cd18788">
    <property type="entry name" value="SF2_C_XPD"/>
    <property type="match status" value="1"/>
</dbReference>
<dbReference type="AlphaFoldDB" id="A0A9W8LLC4"/>
<name>A0A9W8LLC4_9FUNG</name>
<dbReference type="PROSITE" id="PS51193">
    <property type="entry name" value="HELICASE_ATP_BIND_2"/>
    <property type="match status" value="1"/>
</dbReference>
<evidence type="ECO:0000313" key="20">
    <source>
        <dbReference type="EMBL" id="KAJ2786463.1"/>
    </source>
</evidence>
<evidence type="ECO:0000256" key="18">
    <source>
        <dbReference type="SAM" id="MobiDB-lite"/>
    </source>
</evidence>
<evidence type="ECO:0000256" key="3">
    <source>
        <dbReference type="ARBA" id="ARBA00022723"/>
    </source>
</evidence>
<dbReference type="InterPro" id="IPR014001">
    <property type="entry name" value="Helicase_ATP-bd"/>
</dbReference>
<evidence type="ECO:0000256" key="8">
    <source>
        <dbReference type="ARBA" id="ARBA00022840"/>
    </source>
</evidence>
<accession>A0A9W8LLC4</accession>
<dbReference type="Proteomes" id="UP001140172">
    <property type="component" value="Unassembled WGS sequence"/>
</dbReference>
<evidence type="ECO:0000256" key="4">
    <source>
        <dbReference type="ARBA" id="ARBA00022741"/>
    </source>
</evidence>
<keyword evidence="14" id="KW-0539">Nucleus</keyword>
<keyword evidence="3" id="KW-0479">Metal-binding</keyword>
<keyword evidence="11" id="KW-0238">DNA-binding</keyword>
<keyword evidence="12" id="KW-0234">DNA repair</keyword>
<keyword evidence="13" id="KW-0413">Isomerase</keyword>
<keyword evidence="4" id="KW-0547">Nucleotide-binding</keyword>
<dbReference type="SMART" id="SM00491">
    <property type="entry name" value="HELICc2"/>
    <property type="match status" value="1"/>
</dbReference>
<feature type="compositionally biased region" description="Basic and acidic residues" evidence="18">
    <location>
        <begin position="133"/>
        <end position="142"/>
    </location>
</feature>
<dbReference type="EMBL" id="JANBUM010000060">
    <property type="protein sequence ID" value="KAJ2786463.1"/>
    <property type="molecule type" value="Genomic_DNA"/>
</dbReference>
<feature type="region of interest" description="Disordered" evidence="18">
    <location>
        <begin position="830"/>
        <end position="850"/>
    </location>
</feature>
<dbReference type="SMART" id="SM00487">
    <property type="entry name" value="DEXDc"/>
    <property type="match status" value="1"/>
</dbReference>
<keyword evidence="9" id="KW-0408">Iron</keyword>
<comment type="catalytic activity">
    <reaction evidence="16">
        <text>ATP + H2O = ADP + phosphate + H(+)</text>
        <dbReference type="Rhea" id="RHEA:13065"/>
        <dbReference type="ChEBI" id="CHEBI:15377"/>
        <dbReference type="ChEBI" id="CHEBI:15378"/>
        <dbReference type="ChEBI" id="CHEBI:30616"/>
        <dbReference type="ChEBI" id="CHEBI:43474"/>
        <dbReference type="ChEBI" id="CHEBI:456216"/>
        <dbReference type="EC" id="5.6.2.3"/>
    </reaction>
</comment>
<evidence type="ECO:0000256" key="6">
    <source>
        <dbReference type="ARBA" id="ARBA00022801"/>
    </source>
</evidence>
<feature type="compositionally biased region" description="Gly residues" evidence="18">
    <location>
        <begin position="521"/>
        <end position="530"/>
    </location>
</feature>
<dbReference type="SMART" id="SM00488">
    <property type="entry name" value="DEXDc2"/>
    <property type="match status" value="1"/>
</dbReference>
<keyword evidence="21" id="KW-1185">Reference proteome</keyword>
<dbReference type="FunFam" id="3.40.50.300:FF:000431">
    <property type="entry name" value="Regulator of telomere elongation helicase 1"/>
    <property type="match status" value="1"/>
</dbReference>
<keyword evidence="10" id="KW-0411">Iron-sulfur</keyword>
<evidence type="ECO:0000313" key="21">
    <source>
        <dbReference type="Proteomes" id="UP001140172"/>
    </source>
</evidence>
<feature type="compositionally biased region" description="Basic and acidic residues" evidence="18">
    <location>
        <begin position="150"/>
        <end position="164"/>
    </location>
</feature>
<feature type="domain" description="Helicase ATP-binding" evidence="19">
    <location>
        <begin position="49"/>
        <end position="453"/>
    </location>
</feature>
<dbReference type="EC" id="5.6.2.3" evidence="15"/>
<dbReference type="InterPro" id="IPR010614">
    <property type="entry name" value="RAD3-like_helicase_DEAD"/>
</dbReference>
<dbReference type="GO" id="GO:0051539">
    <property type="term" value="F:4 iron, 4 sulfur cluster binding"/>
    <property type="evidence" value="ECO:0007669"/>
    <property type="project" value="UniProtKB-KW"/>
</dbReference>
<dbReference type="InterPro" id="IPR006554">
    <property type="entry name" value="Helicase-like_DEXD_c2"/>
</dbReference>
<evidence type="ECO:0000256" key="2">
    <source>
        <dbReference type="ARBA" id="ARBA00022485"/>
    </source>
</evidence>